<reference evidence="4" key="1">
    <citation type="submission" date="2010-11" db="EMBL/GenBank/DDBJ databases">
        <title>The genome sequence of Microbotryum violaceum strain p1A1 Lamole.</title>
        <authorList>
            <person name="Cuomo C."/>
            <person name="Perlin M."/>
            <person name="Young S.K."/>
            <person name="Zeng Q."/>
            <person name="Gargeya S."/>
            <person name="Alvarado L."/>
            <person name="Berlin A."/>
            <person name="Chapman S.B."/>
            <person name="Chen Z."/>
            <person name="Freedman E."/>
            <person name="Gellesch M."/>
            <person name="Goldberg J."/>
            <person name="Griggs A."/>
            <person name="Gujja S."/>
            <person name="Heilman E."/>
            <person name="Heiman D."/>
            <person name="Howarth C."/>
            <person name="Mehta T."/>
            <person name="Neiman D."/>
            <person name="Pearson M."/>
            <person name="Roberts A."/>
            <person name="Saif S."/>
            <person name="Shea T."/>
            <person name="Shenoy N."/>
            <person name="Sisk P."/>
            <person name="Stolte C."/>
            <person name="Sykes S."/>
            <person name="White J."/>
            <person name="Yandava C."/>
            <person name="Haas B."/>
            <person name="Nusbaum C."/>
            <person name="Birren B."/>
        </authorList>
    </citation>
    <scope>NUCLEOTIDE SEQUENCE [LARGE SCALE GENOMIC DNA]</scope>
    <source>
        <strain evidence="4">p1A1 Lamole</strain>
    </source>
</reference>
<organism evidence="2">
    <name type="scientific">Microbotryum lychnidis-dioicae (strain p1A1 Lamole / MvSl-1064)</name>
    <name type="common">Anther smut fungus</name>
    <dbReference type="NCBI Taxonomy" id="683840"/>
    <lineage>
        <taxon>Eukaryota</taxon>
        <taxon>Fungi</taxon>
        <taxon>Dikarya</taxon>
        <taxon>Basidiomycota</taxon>
        <taxon>Pucciniomycotina</taxon>
        <taxon>Microbotryomycetes</taxon>
        <taxon>Microbotryales</taxon>
        <taxon>Microbotryaceae</taxon>
        <taxon>Microbotryum</taxon>
    </lineage>
</organism>
<feature type="compositionally biased region" description="Gly residues" evidence="1">
    <location>
        <begin position="353"/>
        <end position="373"/>
    </location>
</feature>
<feature type="compositionally biased region" description="Basic and acidic residues" evidence="1">
    <location>
        <begin position="94"/>
        <end position="106"/>
    </location>
</feature>
<reference evidence="3" key="4">
    <citation type="submission" date="2015-06" db="UniProtKB">
        <authorList>
            <consortium name="EnsemblFungi"/>
        </authorList>
    </citation>
    <scope>IDENTIFICATION</scope>
</reference>
<feature type="region of interest" description="Disordered" evidence="1">
    <location>
        <begin position="54"/>
        <end position="106"/>
    </location>
</feature>
<proteinExistence type="predicted"/>
<dbReference type="STRING" id="683840.U5HC83"/>
<protein>
    <recommendedName>
        <fullName evidence="5">CBF1-interacting co-repressor CIR N-terminal domain-containing protein</fullName>
    </recommendedName>
</protein>
<name>U5HC83_USTV1</name>
<feature type="compositionally biased region" description="Basic and acidic residues" evidence="1">
    <location>
        <begin position="283"/>
        <end position="299"/>
    </location>
</feature>
<dbReference type="PANTHER" id="PTHR22093">
    <property type="entry name" value="LEUKOCYTE RECEPTOR CLUSTER LRC MEMBER 1"/>
    <property type="match status" value="1"/>
</dbReference>
<gene>
    <name evidence="2" type="ORF">MVLG_04770</name>
</gene>
<dbReference type="PANTHER" id="PTHR22093:SF0">
    <property type="entry name" value="LEUKOCYTE RECEPTOR CLUSTER MEMBER 1"/>
    <property type="match status" value="1"/>
</dbReference>
<feature type="region of interest" description="Disordered" evidence="1">
    <location>
        <begin position="155"/>
        <end position="193"/>
    </location>
</feature>
<reference evidence="2 4" key="3">
    <citation type="journal article" date="2015" name="BMC Genomics">
        <title>Sex and parasites: genomic and transcriptomic analysis of Microbotryum lychnidis-dioicae, the biotrophic and plant-castrating anther smut fungus.</title>
        <authorList>
            <person name="Perlin M.H."/>
            <person name="Amselem J."/>
            <person name="Fontanillas E."/>
            <person name="Toh S.S."/>
            <person name="Chen Z."/>
            <person name="Goldberg J."/>
            <person name="Duplessis S."/>
            <person name="Henrissat B."/>
            <person name="Young S."/>
            <person name="Zeng Q."/>
            <person name="Aguileta G."/>
            <person name="Petit E."/>
            <person name="Badouin H."/>
            <person name="Andrews J."/>
            <person name="Razeeq D."/>
            <person name="Gabaldon T."/>
            <person name="Quesneville H."/>
            <person name="Giraud T."/>
            <person name="Hood M.E."/>
            <person name="Schultz D.J."/>
            <person name="Cuomo C.A."/>
        </authorList>
    </citation>
    <scope>NUCLEOTIDE SEQUENCE [LARGE SCALE GENOMIC DNA]</scope>
    <source>
        <strain evidence="4">p1A1 Lamole</strain>
        <strain evidence="2">P1A1 Lamole</strain>
    </source>
</reference>
<feature type="region of interest" description="Disordered" evidence="1">
    <location>
        <begin position="206"/>
        <end position="395"/>
    </location>
</feature>
<dbReference type="OMA" id="KSWHVYS"/>
<evidence type="ECO:0008006" key="5">
    <source>
        <dbReference type="Google" id="ProtNLM"/>
    </source>
</evidence>
<dbReference type="AlphaFoldDB" id="U5HC83"/>
<dbReference type="Proteomes" id="UP000017200">
    <property type="component" value="Unassembled WGS sequence"/>
</dbReference>
<sequence>MPLKLLHHKSFHVYKAENVARVARDEALARAEGEENERRGTVADSEARLGRMRARMGLVEMEGKGGGRKRGRGEEGGEAEKRLEKQLKGKGKGKGKEEGNRADGKGHLTLWAEFEAGAKPNSFENAERKLEKAVEQQKVDELTKVYLAKKGEGDMKGWYASEDGQTEKERKLSDEMRLERAYKDGENKRLTDPLALMQSYLKRRDQVLDSSKAASSSSSTRFRTPATPDTERGDLSPIITSLLAPKRRKGDPIPRSRPAPSSPISHSDPSTSTSPSTSSHPTLDPRTEAVRRVSSERARALAVIAARKKERQGSDAGSVASTPARSEFGAQGYGMFNREETRDARGRWREGRGGSGLGSSGGGESGSGSGGWGEQKRRREERSRGGERGWGGGEGSRGTTGWLCGQFSLHYVLFHNPFSGVLGYFLLVM</sequence>
<keyword evidence="4" id="KW-1185">Reference proteome</keyword>
<dbReference type="EnsemblFungi" id="MVLG_04770T0">
    <property type="protein sequence ID" value="MVLG_04770T0"/>
    <property type="gene ID" value="MVLG_04770"/>
</dbReference>
<dbReference type="OrthoDB" id="2159131at2759"/>
<dbReference type="InterPro" id="IPR039875">
    <property type="entry name" value="LENG1-like"/>
</dbReference>
<evidence type="ECO:0000313" key="3">
    <source>
        <dbReference type="EnsemblFungi" id="MVLG_04770T0"/>
    </source>
</evidence>
<dbReference type="EMBL" id="GL541698">
    <property type="protein sequence ID" value="KDE04806.1"/>
    <property type="molecule type" value="Genomic_DNA"/>
</dbReference>
<dbReference type="HOGENOM" id="CLU_057377_0_0_1"/>
<reference evidence="2" key="2">
    <citation type="submission" date="2010-11" db="EMBL/GenBank/DDBJ databases">
        <authorList>
            <consortium name="The Broad Institute Genome Sequencing Platform"/>
            <person name="Earl A."/>
            <person name="Ward D."/>
            <person name="Feldgarden M."/>
            <person name="Gevers D."/>
            <person name="Butler R."/>
            <person name="Young S.K."/>
            <person name="Zeng Q."/>
            <person name="Gargeya S."/>
            <person name="Fitzgerald M."/>
            <person name="Haas B."/>
            <person name="Abouelleil A."/>
            <person name="Alvarado L."/>
            <person name="Arachchi H.M."/>
            <person name="Berlin A."/>
            <person name="Brown A."/>
            <person name="Chapman S.B."/>
            <person name="Chen Z."/>
            <person name="Dunbar C."/>
            <person name="Freedman E."/>
            <person name="Gearin G."/>
            <person name="Gellesch M."/>
            <person name="Goldberg J."/>
            <person name="Griggs A."/>
            <person name="Gujja S."/>
            <person name="Heilman E."/>
            <person name="Heiman D."/>
            <person name="Howarth C."/>
            <person name="Larson L."/>
            <person name="Lui A."/>
            <person name="MacDonald P.J.P."/>
            <person name="Mehta T."/>
            <person name="Montmayeur A."/>
            <person name="Murphy C."/>
            <person name="Neiman D."/>
            <person name="Pearson M."/>
            <person name="Priest M."/>
            <person name="Roberts A."/>
            <person name="Saif S."/>
            <person name="Shea T."/>
            <person name="Shenoy N."/>
            <person name="Sisk P."/>
            <person name="Stolte C."/>
            <person name="Sykes S."/>
            <person name="White J."/>
            <person name="Yandava C."/>
            <person name="Wortman J."/>
            <person name="Nusbaum C."/>
            <person name="Birren B."/>
        </authorList>
    </citation>
    <scope>NUCLEOTIDE SEQUENCE</scope>
    <source>
        <strain evidence="2">P1A1 Lamole</strain>
    </source>
</reference>
<evidence type="ECO:0000313" key="2">
    <source>
        <dbReference type="EMBL" id="KDE04806.1"/>
    </source>
</evidence>
<evidence type="ECO:0000313" key="4">
    <source>
        <dbReference type="Proteomes" id="UP000017200"/>
    </source>
</evidence>
<feature type="compositionally biased region" description="Basic and acidic residues" evidence="1">
    <location>
        <begin position="374"/>
        <end position="387"/>
    </location>
</feature>
<feature type="compositionally biased region" description="Basic and acidic residues" evidence="1">
    <location>
        <begin position="72"/>
        <end position="87"/>
    </location>
</feature>
<evidence type="ECO:0000256" key="1">
    <source>
        <dbReference type="SAM" id="MobiDB-lite"/>
    </source>
</evidence>
<dbReference type="EMBL" id="AEIJ01000468">
    <property type="status" value="NOT_ANNOTATED_CDS"/>
    <property type="molecule type" value="Genomic_DNA"/>
</dbReference>
<feature type="compositionally biased region" description="Basic and acidic residues" evidence="1">
    <location>
        <begin position="337"/>
        <end position="352"/>
    </location>
</feature>
<feature type="compositionally biased region" description="Basic and acidic residues" evidence="1">
    <location>
        <begin position="165"/>
        <end position="191"/>
    </location>
</feature>
<accession>U5HC83</accession>
<dbReference type="InParanoid" id="U5HC83"/>
<feature type="compositionally biased region" description="Low complexity" evidence="1">
    <location>
        <begin position="210"/>
        <end position="219"/>
    </location>
</feature>
<feature type="compositionally biased region" description="Low complexity" evidence="1">
    <location>
        <begin position="262"/>
        <end position="282"/>
    </location>
</feature>